<keyword evidence="2" id="KW-1185">Reference proteome</keyword>
<organism evidence="1 2">
    <name type="scientific">Xylaria bambusicola</name>
    <dbReference type="NCBI Taxonomy" id="326684"/>
    <lineage>
        <taxon>Eukaryota</taxon>
        <taxon>Fungi</taxon>
        <taxon>Dikarya</taxon>
        <taxon>Ascomycota</taxon>
        <taxon>Pezizomycotina</taxon>
        <taxon>Sordariomycetes</taxon>
        <taxon>Xylariomycetidae</taxon>
        <taxon>Xylariales</taxon>
        <taxon>Xylariaceae</taxon>
        <taxon>Xylaria</taxon>
    </lineage>
</organism>
<name>A0AAN7UNW7_9PEZI</name>
<comment type="caution">
    <text evidence="1">The sequence shown here is derived from an EMBL/GenBank/DDBJ whole genome shotgun (WGS) entry which is preliminary data.</text>
</comment>
<proteinExistence type="predicted"/>
<accession>A0AAN7UNW7</accession>
<sequence>MVRVIISYEAYHSLAGLSNVMLDQESPRAVWHSSAVVGRANRPSEQPDGLGRDTMFISVHRSSNSFTPLLGSSDTSYLRPISSGTSDTWAKLPSLDLPSYESVTRKWDHTTARYVVPLGCLTIRIRVINPLYEAYQTAHEIIWGGVET</sequence>
<reference evidence="1 2" key="1">
    <citation type="submission" date="2023-10" db="EMBL/GenBank/DDBJ databases">
        <title>Draft genome sequence of Xylaria bambusicola isolate GMP-LS, the root and basal stem rot pathogen of sugarcane in Indonesia.</title>
        <authorList>
            <person name="Selvaraj P."/>
            <person name="Muralishankar V."/>
            <person name="Muruganantham S."/>
            <person name="Sp S."/>
            <person name="Haryani S."/>
            <person name="Lau K.J.X."/>
            <person name="Naqvi N.I."/>
        </authorList>
    </citation>
    <scope>NUCLEOTIDE SEQUENCE [LARGE SCALE GENOMIC DNA]</scope>
    <source>
        <strain evidence="1">GMP-LS</strain>
    </source>
</reference>
<dbReference type="EMBL" id="JAWHQM010000013">
    <property type="protein sequence ID" value="KAK5629911.1"/>
    <property type="molecule type" value="Genomic_DNA"/>
</dbReference>
<protein>
    <submittedName>
        <fullName evidence="1">Uncharacterized protein</fullName>
    </submittedName>
</protein>
<dbReference type="AlphaFoldDB" id="A0AAN7UNW7"/>
<gene>
    <name evidence="1" type="ORF">RRF57_005626</name>
</gene>
<evidence type="ECO:0000313" key="1">
    <source>
        <dbReference type="EMBL" id="KAK5629911.1"/>
    </source>
</evidence>
<dbReference type="Proteomes" id="UP001305414">
    <property type="component" value="Unassembled WGS sequence"/>
</dbReference>
<evidence type="ECO:0000313" key="2">
    <source>
        <dbReference type="Proteomes" id="UP001305414"/>
    </source>
</evidence>